<feature type="compositionally biased region" description="Acidic residues" evidence="2">
    <location>
        <begin position="155"/>
        <end position="174"/>
    </location>
</feature>
<reference evidence="3 4" key="1">
    <citation type="submission" date="2010-05" db="EMBL/GenBank/DDBJ databases">
        <title>The Genome Sequence of Thecamonas trahens ATCC 50062.</title>
        <authorList>
            <consortium name="The Broad Institute Genome Sequencing Platform"/>
            <person name="Russ C."/>
            <person name="Cuomo C."/>
            <person name="Shea T."/>
            <person name="Young S.K."/>
            <person name="Zeng Q."/>
            <person name="Koehrsen M."/>
            <person name="Haas B."/>
            <person name="Borodovsky M."/>
            <person name="Guigo R."/>
            <person name="Alvarado L."/>
            <person name="Berlin A."/>
            <person name="Bochicchio J."/>
            <person name="Borenstein D."/>
            <person name="Chapman S."/>
            <person name="Chen Z."/>
            <person name="Freedman E."/>
            <person name="Gellesch M."/>
            <person name="Goldberg J."/>
            <person name="Griggs A."/>
            <person name="Gujja S."/>
            <person name="Heilman E."/>
            <person name="Heiman D."/>
            <person name="Hepburn T."/>
            <person name="Howarth C."/>
            <person name="Jen D."/>
            <person name="Larson L."/>
            <person name="Mehta T."/>
            <person name="Park D."/>
            <person name="Pearson M."/>
            <person name="Roberts A."/>
            <person name="Saif S."/>
            <person name="Shenoy N."/>
            <person name="Sisk P."/>
            <person name="Stolte C."/>
            <person name="Sykes S."/>
            <person name="Thomson T."/>
            <person name="Walk T."/>
            <person name="White J."/>
            <person name="Yandava C."/>
            <person name="Burger G."/>
            <person name="Gray M.W."/>
            <person name="Holland P.W.H."/>
            <person name="King N."/>
            <person name="Lang F.B.F."/>
            <person name="Roger A.J."/>
            <person name="Ruiz-Trillo I."/>
            <person name="Lander E."/>
            <person name="Nusbaum C."/>
        </authorList>
    </citation>
    <scope>NUCLEOTIDE SEQUENCE [LARGE SCALE GENOMIC DNA]</scope>
    <source>
        <strain evidence="3 4">ATCC 50062</strain>
    </source>
</reference>
<evidence type="ECO:0000313" key="4">
    <source>
        <dbReference type="Proteomes" id="UP000054408"/>
    </source>
</evidence>
<proteinExistence type="predicted"/>
<evidence type="ECO:0000313" key="3">
    <source>
        <dbReference type="EMBL" id="KNC47473.1"/>
    </source>
</evidence>
<dbReference type="AlphaFoldDB" id="A0A0L0D844"/>
<organism evidence="3 4">
    <name type="scientific">Thecamonas trahens ATCC 50062</name>
    <dbReference type="NCBI Taxonomy" id="461836"/>
    <lineage>
        <taxon>Eukaryota</taxon>
        <taxon>Apusozoa</taxon>
        <taxon>Apusomonadida</taxon>
        <taxon>Apusomonadidae</taxon>
        <taxon>Thecamonas</taxon>
    </lineage>
</organism>
<accession>A0A0L0D844</accession>
<keyword evidence="1" id="KW-0175">Coiled coil</keyword>
<feature type="coiled-coil region" evidence="1">
    <location>
        <begin position="20"/>
        <end position="54"/>
    </location>
</feature>
<dbReference type="EMBL" id="GL349447">
    <property type="protein sequence ID" value="KNC47473.1"/>
    <property type="molecule type" value="Genomic_DNA"/>
</dbReference>
<sequence length="358" mass="37295">MLCQSRTRSSLESQVAGVAVAEARKRAAVVEADNKALRETLDRAMAQIDALVNAVNVRDAYITELETALRLADHPKPPPLVADNDVGDTDATALSALSYAADNDAAADTDDIESTTSSQFQHLVLEAELYSALGNMLETAKDIADAGSPRANDNGDNDDDNHDDDDDDDDDDPETPLSLAPPQVPPIFSLRSFSSLVLSTITFVSGLAETAAAPGVGDTPLAHPVRLALRKGLAALRALVEAIPLDDDSESRLASTPQLVAALDALGTQANRMVAAVETVTSALAACSGHGIEHLGTFAEPLHHAAEALTNIVARAERSRTSIAGACDVAQSAVYALAHTAQQVTQAVVAAAPRTPES</sequence>
<feature type="region of interest" description="Disordered" evidence="2">
    <location>
        <begin position="145"/>
        <end position="183"/>
    </location>
</feature>
<protein>
    <submittedName>
        <fullName evidence="3">Uncharacterized protein</fullName>
    </submittedName>
</protein>
<gene>
    <name evidence="3" type="ORF">AMSG_02490</name>
</gene>
<keyword evidence="4" id="KW-1185">Reference proteome</keyword>
<dbReference type="RefSeq" id="XP_013759409.1">
    <property type="nucleotide sequence ID" value="XM_013903955.1"/>
</dbReference>
<dbReference type="GeneID" id="25562170"/>
<evidence type="ECO:0000256" key="2">
    <source>
        <dbReference type="SAM" id="MobiDB-lite"/>
    </source>
</evidence>
<name>A0A0L0D844_THETB</name>
<evidence type="ECO:0000256" key="1">
    <source>
        <dbReference type="SAM" id="Coils"/>
    </source>
</evidence>
<dbReference type="Proteomes" id="UP000054408">
    <property type="component" value="Unassembled WGS sequence"/>
</dbReference>